<evidence type="ECO:0000313" key="1">
    <source>
        <dbReference type="EMBL" id="TMS58684.1"/>
    </source>
</evidence>
<dbReference type="Proteomes" id="UP000004277">
    <property type="component" value="Unassembled WGS sequence"/>
</dbReference>
<dbReference type="EMBL" id="AKCV02000015">
    <property type="protein sequence ID" value="TMS58684.1"/>
    <property type="molecule type" value="Genomic_DNA"/>
</dbReference>
<proteinExistence type="predicted"/>
<sequence length="326" mass="34868">MLGSFAILPPSYWDAALHAASTAHMFFHLPGRLLHCTSRVNFGRLALCLSWLPAALLAGCTSSPMPAPPAGWNQDPWSKPDTPPSASTPAPLFKPETTQAPVPPGHYRVQPGDTLLAIARRHGRKHIELQAWNQLSDANVIQVGQVLRVTPPAGTSKVPAATEHPAASTRPEPSSTAMKPMPEDTDPPDAKLPAPARLSPPPKAVPGYALQWPTVGKVTRGYEEKGNKGLDIEGLSGDAVYAAHDGRVAFSGQLRGYGTIVLIKATEGRMTAYAHLGEATAKEGQQVRQGDRIGHFRRVAKGPASLHFELRQNGQPADPTKLLPPR</sequence>
<organism evidence="1 2">
    <name type="scientific">Imbroritus primus</name>
    <dbReference type="NCBI Taxonomy" id="3058603"/>
    <lineage>
        <taxon>Bacteria</taxon>
        <taxon>Pseudomonadati</taxon>
        <taxon>Pseudomonadota</taxon>
        <taxon>Betaproteobacteria</taxon>
        <taxon>Burkholderiales</taxon>
        <taxon>Burkholderiaceae</taxon>
        <taxon>Imbroritus</taxon>
    </lineage>
</organism>
<name>A0ACD3SQY2_9BURK</name>
<keyword evidence="2" id="KW-1185">Reference proteome</keyword>
<comment type="caution">
    <text evidence="1">The sequence shown here is derived from an EMBL/GenBank/DDBJ whole genome shotgun (WGS) entry which is preliminary data.</text>
</comment>
<protein>
    <submittedName>
        <fullName evidence="1">M23 family metallopeptidase</fullName>
    </submittedName>
</protein>
<gene>
    <name evidence="1" type="ORF">MW7_008205</name>
</gene>
<evidence type="ECO:0000313" key="2">
    <source>
        <dbReference type="Proteomes" id="UP000004277"/>
    </source>
</evidence>
<accession>A0ACD3SQY2</accession>
<reference evidence="1" key="1">
    <citation type="submission" date="2019-05" db="EMBL/GenBank/DDBJ databases">
        <title>Revised genome assembly of Burkholderiaceae (previously Ralstonia) sp. PBA.</title>
        <authorList>
            <person name="Gan H.M."/>
        </authorList>
    </citation>
    <scope>NUCLEOTIDE SEQUENCE</scope>
    <source>
        <strain evidence="1">PBA</strain>
    </source>
</reference>